<dbReference type="KEGG" id="tpol:Mal48_16880"/>
<keyword evidence="1" id="KW-0732">Signal</keyword>
<sequence length="510" mass="59504" precursor="true">MGAFRLKFTKITLKVTLKIVVVLALSTCVPQSTYAYDGLSDFLEDVFRGLTGQKRPAPFARPVQQFPPPPEKEMQTRKERLEAYAQAQKNWVEETCELTAEQIKKYDVLIAEQVETSQEGRRNANQQQRGFADYSPIRFITDGAATLQFAGNDWDLKIREILTQPQIEKLEAAKRKRVDQLTLSQRDRVINLLDKELYFTTAQQKVIEEHLSGRLSKNRLKLYSLNPQNYYLQYESPVPLLSNLSDGALSEIQNKRLNHVRNNSSSGPNSEKYITFMSNLGVDGWYKLLDESIDSQKDRLTEMAEVRIHYFKNEFDLDEQQLRHLRIAAKGTVVYCMQDWKASTKRNLKQWEERMQQQQFGNGNFGFSVSTPNSSSVEQHQLWRNTLSEMGIDSRKKLSQRDQEERDARVEYLVTLLDYELWLTTEQREQLKKLLQKRMPKSEIQGYEYMYEVVQIAIPLARIEEKELTAILEPEQIQAWKTLKKQFGFNGRNVTINMQNQGQFSFHIPN</sequence>
<dbReference type="RefSeq" id="WP_145197698.1">
    <property type="nucleotide sequence ID" value="NZ_CP036267.1"/>
</dbReference>
<feature type="signal peptide" evidence="1">
    <location>
        <begin position="1"/>
        <end position="35"/>
    </location>
</feature>
<proteinExistence type="predicted"/>
<protein>
    <submittedName>
        <fullName evidence="2">Uncharacterized protein</fullName>
    </submittedName>
</protein>
<keyword evidence="3" id="KW-1185">Reference proteome</keyword>
<feature type="chain" id="PRO_5022061508" evidence="1">
    <location>
        <begin position="36"/>
        <end position="510"/>
    </location>
</feature>
<organism evidence="2 3">
    <name type="scientific">Thalassoglobus polymorphus</name>
    <dbReference type="NCBI Taxonomy" id="2527994"/>
    <lineage>
        <taxon>Bacteria</taxon>
        <taxon>Pseudomonadati</taxon>
        <taxon>Planctomycetota</taxon>
        <taxon>Planctomycetia</taxon>
        <taxon>Planctomycetales</taxon>
        <taxon>Planctomycetaceae</taxon>
        <taxon>Thalassoglobus</taxon>
    </lineage>
</organism>
<dbReference type="OrthoDB" id="294317at2"/>
<evidence type="ECO:0000256" key="1">
    <source>
        <dbReference type="SAM" id="SignalP"/>
    </source>
</evidence>
<reference evidence="2 3" key="1">
    <citation type="submission" date="2019-02" db="EMBL/GenBank/DDBJ databases">
        <title>Deep-cultivation of Planctomycetes and their phenomic and genomic characterization uncovers novel biology.</title>
        <authorList>
            <person name="Wiegand S."/>
            <person name="Jogler M."/>
            <person name="Boedeker C."/>
            <person name="Pinto D."/>
            <person name="Vollmers J."/>
            <person name="Rivas-Marin E."/>
            <person name="Kohn T."/>
            <person name="Peeters S.H."/>
            <person name="Heuer A."/>
            <person name="Rast P."/>
            <person name="Oberbeckmann S."/>
            <person name="Bunk B."/>
            <person name="Jeske O."/>
            <person name="Meyerdierks A."/>
            <person name="Storesund J.E."/>
            <person name="Kallscheuer N."/>
            <person name="Luecker S."/>
            <person name="Lage O.M."/>
            <person name="Pohl T."/>
            <person name="Merkel B.J."/>
            <person name="Hornburger P."/>
            <person name="Mueller R.-W."/>
            <person name="Bruemmer F."/>
            <person name="Labrenz M."/>
            <person name="Spormann A.M."/>
            <person name="Op den Camp H."/>
            <person name="Overmann J."/>
            <person name="Amann R."/>
            <person name="Jetten M.S.M."/>
            <person name="Mascher T."/>
            <person name="Medema M.H."/>
            <person name="Devos D.P."/>
            <person name="Kaster A.-K."/>
            <person name="Ovreas L."/>
            <person name="Rohde M."/>
            <person name="Galperin M.Y."/>
            <person name="Jogler C."/>
        </authorList>
    </citation>
    <scope>NUCLEOTIDE SEQUENCE [LARGE SCALE GENOMIC DNA]</scope>
    <source>
        <strain evidence="2 3">Mal48</strain>
    </source>
</reference>
<evidence type="ECO:0000313" key="2">
    <source>
        <dbReference type="EMBL" id="QDT32442.1"/>
    </source>
</evidence>
<evidence type="ECO:0000313" key="3">
    <source>
        <dbReference type="Proteomes" id="UP000315724"/>
    </source>
</evidence>
<dbReference type="EMBL" id="CP036267">
    <property type="protein sequence ID" value="QDT32442.1"/>
    <property type="molecule type" value="Genomic_DNA"/>
</dbReference>
<gene>
    <name evidence="2" type="ORF">Mal48_16880</name>
</gene>
<name>A0A517QLC0_9PLAN</name>
<accession>A0A517QLC0</accession>
<dbReference type="Proteomes" id="UP000315724">
    <property type="component" value="Chromosome"/>
</dbReference>
<dbReference type="AlphaFoldDB" id="A0A517QLC0"/>